<keyword evidence="1" id="KW-0472">Membrane</keyword>
<organism evidence="4 5">
    <name type="scientific">Lingula anatina</name>
    <name type="common">Brachiopod</name>
    <name type="synonym">Lingula unguis</name>
    <dbReference type="NCBI Taxonomy" id="7574"/>
    <lineage>
        <taxon>Eukaryota</taxon>
        <taxon>Metazoa</taxon>
        <taxon>Spiralia</taxon>
        <taxon>Lophotrochozoa</taxon>
        <taxon>Brachiopoda</taxon>
        <taxon>Linguliformea</taxon>
        <taxon>Lingulata</taxon>
        <taxon>Lingulida</taxon>
        <taxon>Linguloidea</taxon>
        <taxon>Lingulidae</taxon>
        <taxon>Lingula</taxon>
    </lineage>
</organism>
<dbReference type="Gene3D" id="3.90.190.10">
    <property type="entry name" value="Protein tyrosine phosphatase superfamily"/>
    <property type="match status" value="2"/>
</dbReference>
<keyword evidence="1" id="KW-1133">Transmembrane helix</keyword>
<dbReference type="SMART" id="SM00404">
    <property type="entry name" value="PTPc_motif"/>
    <property type="match status" value="2"/>
</dbReference>
<evidence type="ECO:0000259" key="2">
    <source>
        <dbReference type="PROSITE" id="PS50055"/>
    </source>
</evidence>
<dbReference type="GO" id="GO:0004725">
    <property type="term" value="F:protein tyrosine phosphatase activity"/>
    <property type="evidence" value="ECO:0007669"/>
    <property type="project" value="InterPro"/>
</dbReference>
<dbReference type="InterPro" id="IPR000242">
    <property type="entry name" value="PTP_cat"/>
</dbReference>
<dbReference type="InterPro" id="IPR000387">
    <property type="entry name" value="Tyr_Pase_dom"/>
</dbReference>
<dbReference type="AlphaFoldDB" id="A0A1S3JHV7"/>
<dbReference type="Proteomes" id="UP000085678">
    <property type="component" value="Unplaced"/>
</dbReference>
<keyword evidence="4" id="KW-1185">Reference proteome</keyword>
<accession>A0A1S3JHV7</accession>
<dbReference type="Pfam" id="PF00102">
    <property type="entry name" value="Y_phosphatase"/>
    <property type="match status" value="2"/>
</dbReference>
<dbReference type="KEGG" id="lak:106173410"/>
<protein>
    <submittedName>
        <fullName evidence="5">Receptor-type tyrosine-protein phosphatase T-like</fullName>
    </submittedName>
</protein>
<proteinExistence type="predicted"/>
<dbReference type="PROSITE" id="PS50056">
    <property type="entry name" value="TYR_PHOSPHATASE_2"/>
    <property type="match status" value="1"/>
</dbReference>
<dbReference type="GeneID" id="106173410"/>
<feature type="transmembrane region" description="Helical" evidence="1">
    <location>
        <begin position="76"/>
        <end position="98"/>
    </location>
</feature>
<feature type="domain" description="Tyrosine-protein phosphatase" evidence="2">
    <location>
        <begin position="453"/>
        <end position="751"/>
    </location>
</feature>
<dbReference type="PROSITE" id="PS50055">
    <property type="entry name" value="TYR_PHOSPHATASE_PTP"/>
    <property type="match status" value="2"/>
</dbReference>
<dbReference type="PRINTS" id="PR00700">
    <property type="entry name" value="PRTYPHPHTASE"/>
</dbReference>
<dbReference type="SMART" id="SM00194">
    <property type="entry name" value="PTPc"/>
    <property type="match status" value="2"/>
</dbReference>
<evidence type="ECO:0000313" key="5">
    <source>
        <dbReference type="RefSeq" id="XP_013410000.1"/>
    </source>
</evidence>
<reference evidence="5" key="1">
    <citation type="submission" date="2025-08" db="UniProtKB">
        <authorList>
            <consortium name="RefSeq"/>
        </authorList>
    </citation>
    <scope>IDENTIFICATION</scope>
    <source>
        <tissue evidence="5">Gonads</tissue>
    </source>
</reference>
<sequence length="784" mass="91056">MMMNSEQEEEVWIFGRLVRRNGVNTDDINLANENNVANMTNITTQFPITTTGLHHKGETNLEDLIHTSTQWSDLKFHWGIGCSIFVLLGLVLVTLLHFRKMYLEPDRKRRRETERFAKQQARIQISDREVIRLNERPIKKDEFIDEYNRRKRKKILEQEFWALIRMEKTKKTNIDSNGLNGMDRLVKVFQTSFAVANSLYDVASKKKFLNNIYTAPLKIDSFEKKNAFEAVTAPMSQADCNMFWEMVWRENAASVVMLTERFEYSRVLSFKYWPDKLSDRWHYGNIRVTLQDTLKTADCFVRTMVLQKKHGVEKRTIKHFQIRSWNGGRQPTPAMLVDLWRRVNEEMERRGRLCGPIILHESKQSFAKTGVYIAFHEAITRLRAKNDVNIFNYSSYMHKVYPGLTSDKESYEFIYDVVATFLNCQFAGVTVEKFEGLCKNLSSKRGWFHRDGYQKEFELLNNMAPVLTPSDCAAGYMLENRRKNRDAILLPPDKARPYLKSIQRSSGTDYINALFVDGYSESNAFIVTEWPSTKGTVNYLSTVGDFWTMVFDHDISEIVVLHNFKHKTFREPFWPTSIQWGEDYNNFRVSLLSGKRQPEYMVRNFSVMKTIDDKMYRMLGELGVKLAKKERAFNSVCKYVTMIQLLKWPKYNRKTGRLKEQQGLIQAALLAEELQTKNASKTGKERPICVVSKDGVGRCGVFCTVSNALSRIKAERKVDIFTTVNAVKTNRSVLVKNVKEYRLCHDTVMDYINAETTGIVNGGGIINVAYCNETETETEKESHV</sequence>
<dbReference type="CDD" id="cd00047">
    <property type="entry name" value="PTPc"/>
    <property type="match status" value="2"/>
</dbReference>
<feature type="domain" description="Tyrosine specific protein phosphatases" evidence="3">
    <location>
        <begin position="665"/>
        <end position="742"/>
    </location>
</feature>
<dbReference type="STRING" id="7574.A0A1S3JHV7"/>
<name>A0A1S3JHV7_LINAN</name>
<gene>
    <name evidence="5" type="primary">LOC106173410</name>
</gene>
<dbReference type="SUPFAM" id="SSF52799">
    <property type="entry name" value="(Phosphotyrosine protein) phosphatases II"/>
    <property type="match status" value="2"/>
</dbReference>
<dbReference type="PANTHER" id="PTHR19134:SF561">
    <property type="entry name" value="PROTEIN TYROSINE PHOSPHATASE 36E, ISOFORM A"/>
    <property type="match status" value="1"/>
</dbReference>
<dbReference type="InterPro" id="IPR003595">
    <property type="entry name" value="Tyr_Pase_cat"/>
</dbReference>
<feature type="domain" description="Tyrosine-protein phosphatase" evidence="2">
    <location>
        <begin position="208"/>
        <end position="421"/>
    </location>
</feature>
<dbReference type="RefSeq" id="XP_013410000.1">
    <property type="nucleotide sequence ID" value="XM_013554546.1"/>
</dbReference>
<dbReference type="OrthoDB" id="6144703at2759"/>
<evidence type="ECO:0000256" key="1">
    <source>
        <dbReference type="SAM" id="Phobius"/>
    </source>
</evidence>
<dbReference type="InterPro" id="IPR029021">
    <property type="entry name" value="Prot-tyrosine_phosphatase-like"/>
</dbReference>
<evidence type="ECO:0000259" key="3">
    <source>
        <dbReference type="PROSITE" id="PS50056"/>
    </source>
</evidence>
<dbReference type="InParanoid" id="A0A1S3JHV7"/>
<evidence type="ECO:0000313" key="4">
    <source>
        <dbReference type="Proteomes" id="UP000085678"/>
    </source>
</evidence>
<dbReference type="PANTHER" id="PTHR19134">
    <property type="entry name" value="RECEPTOR-TYPE TYROSINE-PROTEIN PHOSPHATASE"/>
    <property type="match status" value="1"/>
</dbReference>
<dbReference type="InterPro" id="IPR050348">
    <property type="entry name" value="Protein-Tyr_Phosphatase"/>
</dbReference>
<keyword evidence="1" id="KW-0812">Transmembrane</keyword>